<keyword evidence="2" id="KW-1185">Reference proteome</keyword>
<evidence type="ECO:0000313" key="1">
    <source>
        <dbReference type="EMBL" id="KAJ4443910.1"/>
    </source>
</evidence>
<organism evidence="1 2">
    <name type="scientific">Periplaneta americana</name>
    <name type="common">American cockroach</name>
    <name type="synonym">Blatta americana</name>
    <dbReference type="NCBI Taxonomy" id="6978"/>
    <lineage>
        <taxon>Eukaryota</taxon>
        <taxon>Metazoa</taxon>
        <taxon>Ecdysozoa</taxon>
        <taxon>Arthropoda</taxon>
        <taxon>Hexapoda</taxon>
        <taxon>Insecta</taxon>
        <taxon>Pterygota</taxon>
        <taxon>Neoptera</taxon>
        <taxon>Polyneoptera</taxon>
        <taxon>Dictyoptera</taxon>
        <taxon>Blattodea</taxon>
        <taxon>Blattoidea</taxon>
        <taxon>Blattidae</taxon>
        <taxon>Blattinae</taxon>
        <taxon>Periplaneta</taxon>
    </lineage>
</organism>
<reference evidence="1 2" key="1">
    <citation type="journal article" date="2022" name="Allergy">
        <title>Genome assembly and annotation of Periplaneta americana reveal a comprehensive cockroach allergen profile.</title>
        <authorList>
            <person name="Wang L."/>
            <person name="Xiong Q."/>
            <person name="Saelim N."/>
            <person name="Wang L."/>
            <person name="Nong W."/>
            <person name="Wan A.T."/>
            <person name="Shi M."/>
            <person name="Liu X."/>
            <person name="Cao Q."/>
            <person name="Hui J.H.L."/>
            <person name="Sookrung N."/>
            <person name="Leung T.F."/>
            <person name="Tungtrongchitr A."/>
            <person name="Tsui S.K.W."/>
        </authorList>
    </citation>
    <scope>NUCLEOTIDE SEQUENCE [LARGE SCALE GENOMIC DNA]</scope>
    <source>
        <strain evidence="1">PWHHKU_190912</strain>
    </source>
</reference>
<comment type="caution">
    <text evidence="1">The sequence shown here is derived from an EMBL/GenBank/DDBJ whole genome shotgun (WGS) entry which is preliminary data.</text>
</comment>
<name>A0ABQ8TE04_PERAM</name>
<sequence length="142" mass="16709">MPALEKNNNILRVQLRQKKKNQSNSFISEKDRHESHTLDTLVNLRLEKYCDTVEIDFRPCRRNPKPWNRNWLHAVMHQEKVCNRVILLPEMLTVLTCYGTKIVLQWLKEGKLVINKISQLGPVDPSTNSSCFSAYRTILRTY</sequence>
<proteinExistence type="predicted"/>
<dbReference type="EMBL" id="JAJSOF020000013">
    <property type="protein sequence ID" value="KAJ4443910.1"/>
    <property type="molecule type" value="Genomic_DNA"/>
</dbReference>
<protein>
    <submittedName>
        <fullName evidence="1">Uncharacterized protein</fullName>
    </submittedName>
</protein>
<dbReference type="Proteomes" id="UP001148838">
    <property type="component" value="Unassembled WGS sequence"/>
</dbReference>
<accession>A0ABQ8TE04</accession>
<gene>
    <name evidence="1" type="ORF">ANN_05697</name>
</gene>
<evidence type="ECO:0000313" key="2">
    <source>
        <dbReference type="Proteomes" id="UP001148838"/>
    </source>
</evidence>